<reference evidence="3" key="1">
    <citation type="submission" date="2021-05" db="EMBL/GenBank/DDBJ databases">
        <title>Energy efficiency and biological interactions define the core microbiome of deep oligotrophic groundwater.</title>
        <authorList>
            <person name="Mehrshad M."/>
            <person name="Lopez-Fernandez M."/>
            <person name="Bell E."/>
            <person name="Bernier-Latmani R."/>
            <person name="Bertilsson S."/>
            <person name="Dopson M."/>
        </authorList>
    </citation>
    <scope>NUCLEOTIDE SEQUENCE</scope>
    <source>
        <strain evidence="3">Modern_marine.mb.64</strain>
    </source>
</reference>
<dbReference type="GO" id="GO:0008889">
    <property type="term" value="F:glycerophosphodiester phosphodiesterase activity"/>
    <property type="evidence" value="ECO:0007669"/>
    <property type="project" value="TreeGrafter"/>
</dbReference>
<proteinExistence type="predicted"/>
<name>A0A948W3E9_UNCEI</name>
<evidence type="ECO:0000313" key="3">
    <source>
        <dbReference type="EMBL" id="MBU2691012.1"/>
    </source>
</evidence>
<dbReference type="InterPro" id="IPR017946">
    <property type="entry name" value="PLC-like_Pdiesterase_TIM-brl"/>
</dbReference>
<sequence length="297" mass="32635">MRIRITTLLLILLCIACSPGHKAGEHFVSLESFSELSEYLRWHPDGTPLIGAHRGGPAPGFPENCIATFERSLAFAPCLIEIDIQKSKDDVLLLLHDDDLSRTTTGEGGVPEYTLAELKELNLVDGDGMTTEYRIPTLAEALEWARGKAILELDFKRPVMPAEIVQSIQKHEAHSYTIVITYNWHTAELFYQLDPEIVISCSAQGMEGVDYLLQSLVPPENLIAFVGVSEPSSEVYQALHRAGIRTILGTMGNLDRSADANGVKVYIDLLRNGADVLATDNVASASKAIDAYLKSRK</sequence>
<evidence type="ECO:0000313" key="4">
    <source>
        <dbReference type="Proteomes" id="UP000777784"/>
    </source>
</evidence>
<comment type="caution">
    <text evidence="3">The sequence shown here is derived from an EMBL/GenBank/DDBJ whole genome shotgun (WGS) entry which is preliminary data.</text>
</comment>
<organism evidence="3 4">
    <name type="scientific">Eiseniibacteriota bacterium</name>
    <dbReference type="NCBI Taxonomy" id="2212470"/>
    <lineage>
        <taxon>Bacteria</taxon>
        <taxon>Candidatus Eiseniibacteriota</taxon>
    </lineage>
</organism>
<dbReference type="Pfam" id="PF03009">
    <property type="entry name" value="GDPD"/>
    <property type="match status" value="1"/>
</dbReference>
<accession>A0A948W3E9</accession>
<dbReference type="GO" id="GO:0005886">
    <property type="term" value="C:plasma membrane"/>
    <property type="evidence" value="ECO:0007669"/>
    <property type="project" value="TreeGrafter"/>
</dbReference>
<dbReference type="PANTHER" id="PTHR46320">
    <property type="entry name" value="GLYCEROPHOSPHODIESTER PHOSPHODIESTERASE 1"/>
    <property type="match status" value="1"/>
</dbReference>
<evidence type="ECO:0000259" key="2">
    <source>
        <dbReference type="PROSITE" id="PS51704"/>
    </source>
</evidence>
<dbReference type="PANTHER" id="PTHR46320:SF1">
    <property type="entry name" value="GLYCEROPHOSPHODIESTER PHOSPHODIESTERASE 1"/>
    <property type="match status" value="1"/>
</dbReference>
<feature type="chain" id="PRO_5036892554" evidence="1">
    <location>
        <begin position="24"/>
        <end position="297"/>
    </location>
</feature>
<dbReference type="EMBL" id="JAHJDP010000042">
    <property type="protein sequence ID" value="MBU2691012.1"/>
    <property type="molecule type" value="Genomic_DNA"/>
</dbReference>
<keyword evidence="1" id="KW-0732">Signal</keyword>
<dbReference type="Gene3D" id="3.20.20.190">
    <property type="entry name" value="Phosphatidylinositol (PI) phosphodiesterase"/>
    <property type="match status" value="1"/>
</dbReference>
<gene>
    <name evidence="3" type="ORF">KJ970_08785</name>
</gene>
<dbReference type="InterPro" id="IPR030395">
    <property type="entry name" value="GP_PDE_dom"/>
</dbReference>
<dbReference type="Proteomes" id="UP000777784">
    <property type="component" value="Unassembled WGS sequence"/>
</dbReference>
<dbReference type="PROSITE" id="PS51704">
    <property type="entry name" value="GP_PDE"/>
    <property type="match status" value="1"/>
</dbReference>
<feature type="signal peptide" evidence="1">
    <location>
        <begin position="1"/>
        <end position="23"/>
    </location>
</feature>
<feature type="domain" description="GP-PDE" evidence="2">
    <location>
        <begin position="48"/>
        <end position="289"/>
    </location>
</feature>
<dbReference type="GO" id="GO:0070291">
    <property type="term" value="P:N-acylethanolamine metabolic process"/>
    <property type="evidence" value="ECO:0007669"/>
    <property type="project" value="TreeGrafter"/>
</dbReference>
<protein>
    <submittedName>
        <fullName evidence="3">Glycerophosphodiester phosphodiesterase family protein</fullName>
    </submittedName>
</protein>
<dbReference type="CDD" id="cd08566">
    <property type="entry name" value="GDPD_AtGDE_like"/>
    <property type="match status" value="1"/>
</dbReference>
<dbReference type="GO" id="GO:0006580">
    <property type="term" value="P:ethanolamine metabolic process"/>
    <property type="evidence" value="ECO:0007669"/>
    <property type="project" value="TreeGrafter"/>
</dbReference>
<dbReference type="SUPFAM" id="SSF51695">
    <property type="entry name" value="PLC-like phosphodiesterases"/>
    <property type="match status" value="1"/>
</dbReference>
<dbReference type="GO" id="GO:0006644">
    <property type="term" value="P:phospholipid metabolic process"/>
    <property type="evidence" value="ECO:0007669"/>
    <property type="project" value="TreeGrafter"/>
</dbReference>
<dbReference type="AlphaFoldDB" id="A0A948W3E9"/>
<evidence type="ECO:0000256" key="1">
    <source>
        <dbReference type="SAM" id="SignalP"/>
    </source>
</evidence>